<keyword evidence="3" id="KW-1185">Reference proteome</keyword>
<protein>
    <submittedName>
        <fullName evidence="2">Piso0_005253 protein</fullName>
    </submittedName>
</protein>
<dbReference type="InParanoid" id="G8Y1P0"/>
<gene>
    <name evidence="2" type="primary">Piso0_005253</name>
    <name evidence="2" type="ORF">GNLVRS01_PISO0N11079g</name>
</gene>
<proteinExistence type="predicted"/>
<accession>G8Y1P0</accession>
<evidence type="ECO:0000313" key="2">
    <source>
        <dbReference type="EMBL" id="CCE86743.1"/>
    </source>
</evidence>
<evidence type="ECO:0000256" key="1">
    <source>
        <dbReference type="SAM" id="MobiDB-lite"/>
    </source>
</evidence>
<sequence>MSLAAAKIGAREHGCTSQGKSFCKEDRIKPVVNEEATSSGGYEGHRRCTFALSAPRQRDSRDGLFYAGMIHAYADRRAPFF</sequence>
<evidence type="ECO:0000313" key="3">
    <source>
        <dbReference type="Proteomes" id="UP000005222"/>
    </source>
</evidence>
<feature type="region of interest" description="Disordered" evidence="1">
    <location>
        <begin position="1"/>
        <end position="20"/>
    </location>
</feature>
<dbReference type="HOGENOM" id="CLU_2574681_0_0_1"/>
<reference evidence="2 3" key="1">
    <citation type="journal article" date="2012" name="G3 (Bethesda)">
        <title>Pichia sorbitophila, an interspecies yeast hybrid reveals early steps of genome resolution following polyploidization.</title>
        <authorList>
            <person name="Leh Louis V."/>
            <person name="Despons L."/>
            <person name="Friedrich A."/>
            <person name="Martin T."/>
            <person name="Durrens P."/>
            <person name="Casaregola S."/>
            <person name="Neuveglise C."/>
            <person name="Fairhead C."/>
            <person name="Marck C."/>
            <person name="Cruz J.A."/>
            <person name="Straub M.L."/>
            <person name="Kugler V."/>
            <person name="Sacerdot C."/>
            <person name="Uzunov Z."/>
            <person name="Thierry A."/>
            <person name="Weiss S."/>
            <person name="Bleykasten C."/>
            <person name="De Montigny J."/>
            <person name="Jacques N."/>
            <person name="Jung P."/>
            <person name="Lemaire M."/>
            <person name="Mallet S."/>
            <person name="Morel G."/>
            <person name="Richard G.F."/>
            <person name="Sarkar A."/>
            <person name="Savel G."/>
            <person name="Schacherer J."/>
            <person name="Seret M.L."/>
            <person name="Talla E."/>
            <person name="Samson G."/>
            <person name="Jubin C."/>
            <person name="Poulain J."/>
            <person name="Vacherie B."/>
            <person name="Barbe V."/>
            <person name="Pelletier E."/>
            <person name="Sherman D.J."/>
            <person name="Westhof E."/>
            <person name="Weissenbach J."/>
            <person name="Baret P.V."/>
            <person name="Wincker P."/>
            <person name="Gaillardin C."/>
            <person name="Dujon B."/>
            <person name="Souciet J.L."/>
        </authorList>
    </citation>
    <scope>NUCLEOTIDE SEQUENCE [LARGE SCALE GENOMIC DNA]</scope>
    <source>
        <strain evidence="3">ATCC MYA-4447 / BCRC 22081 / CBS 7064 / NBRC 10061 / NRRL Y-12695</strain>
    </source>
</reference>
<organism evidence="2 3">
    <name type="scientific">Pichia sorbitophila (strain ATCC MYA-4447 / BCRC 22081 / CBS 7064 / NBRC 10061 / NRRL Y-12695)</name>
    <name type="common">Hybrid yeast</name>
    <dbReference type="NCBI Taxonomy" id="559304"/>
    <lineage>
        <taxon>Eukaryota</taxon>
        <taxon>Fungi</taxon>
        <taxon>Dikarya</taxon>
        <taxon>Ascomycota</taxon>
        <taxon>Saccharomycotina</taxon>
        <taxon>Pichiomycetes</taxon>
        <taxon>Debaryomycetaceae</taxon>
        <taxon>Millerozyma</taxon>
    </lineage>
</organism>
<name>G8Y1P0_PICSO</name>
<dbReference type="Proteomes" id="UP000005222">
    <property type="component" value="Chromosome N"/>
</dbReference>
<dbReference type="EMBL" id="FO082046">
    <property type="protein sequence ID" value="CCE86743.1"/>
    <property type="molecule type" value="Genomic_DNA"/>
</dbReference>
<dbReference type="AlphaFoldDB" id="G8Y1P0"/>